<evidence type="ECO:0000313" key="1">
    <source>
        <dbReference type="EMBL" id="MBB3839295.1"/>
    </source>
</evidence>
<gene>
    <name evidence="1" type="ORF">FHS57_003301</name>
</gene>
<dbReference type="AlphaFoldDB" id="A0A7W6ER53"/>
<keyword evidence="2" id="KW-1185">Reference proteome</keyword>
<reference evidence="1 2" key="1">
    <citation type="submission" date="2020-08" db="EMBL/GenBank/DDBJ databases">
        <title>Genomic Encyclopedia of Type Strains, Phase IV (KMG-IV): sequencing the most valuable type-strain genomes for metagenomic binning, comparative biology and taxonomic classification.</title>
        <authorList>
            <person name="Goeker M."/>
        </authorList>
    </citation>
    <scope>NUCLEOTIDE SEQUENCE [LARGE SCALE GENOMIC DNA]</scope>
    <source>
        <strain evidence="1 2">DSM 17976</strain>
    </source>
</reference>
<proteinExistence type="predicted"/>
<evidence type="ECO:0008006" key="3">
    <source>
        <dbReference type="Google" id="ProtNLM"/>
    </source>
</evidence>
<name>A0A7W6ER53_9BACT</name>
<dbReference type="Proteomes" id="UP000541352">
    <property type="component" value="Unassembled WGS sequence"/>
</dbReference>
<protein>
    <recommendedName>
        <fullName evidence="3">Glyoxalase</fullName>
    </recommendedName>
</protein>
<accession>A0A7W6ER53</accession>
<dbReference type="EMBL" id="JACIBY010000006">
    <property type="protein sequence ID" value="MBB3839295.1"/>
    <property type="molecule type" value="Genomic_DNA"/>
</dbReference>
<evidence type="ECO:0000313" key="2">
    <source>
        <dbReference type="Proteomes" id="UP000541352"/>
    </source>
</evidence>
<sequence>MNLVISSAEQFQNDTLRPILKAQNELLVALFRHYLQKRKIAFERFSPEDQLAHIEQIIRKDLQFRSLLLGTIVGHLSPAQYLIFLQDEEELNRRTINMLIRRLQSQLVAVGN</sequence>
<dbReference type="RefSeq" id="WP_183975426.1">
    <property type="nucleotide sequence ID" value="NZ_JACIBY010000006.1"/>
</dbReference>
<comment type="caution">
    <text evidence="1">The sequence shown here is derived from an EMBL/GenBank/DDBJ whole genome shotgun (WGS) entry which is preliminary data.</text>
</comment>
<organism evidence="1 2">
    <name type="scientific">Runella defluvii</name>
    <dbReference type="NCBI Taxonomy" id="370973"/>
    <lineage>
        <taxon>Bacteria</taxon>
        <taxon>Pseudomonadati</taxon>
        <taxon>Bacteroidota</taxon>
        <taxon>Cytophagia</taxon>
        <taxon>Cytophagales</taxon>
        <taxon>Spirosomataceae</taxon>
        <taxon>Runella</taxon>
    </lineage>
</organism>